<comment type="caution">
    <text evidence="1">The sequence shown here is derived from an EMBL/GenBank/DDBJ whole genome shotgun (WGS) entry which is preliminary data.</text>
</comment>
<keyword evidence="2" id="KW-1185">Reference proteome</keyword>
<reference evidence="2" key="1">
    <citation type="journal article" date="2022" name="Mol. Ecol. Resour.">
        <title>The genomes of chicory, endive, great burdock and yacon provide insights into Asteraceae palaeo-polyploidization history and plant inulin production.</title>
        <authorList>
            <person name="Fan W."/>
            <person name="Wang S."/>
            <person name="Wang H."/>
            <person name="Wang A."/>
            <person name="Jiang F."/>
            <person name="Liu H."/>
            <person name="Zhao H."/>
            <person name="Xu D."/>
            <person name="Zhang Y."/>
        </authorList>
    </citation>
    <scope>NUCLEOTIDE SEQUENCE [LARGE SCALE GENOMIC DNA]</scope>
    <source>
        <strain evidence="2">cv. Yunnan</strain>
    </source>
</reference>
<dbReference type="Proteomes" id="UP001056120">
    <property type="component" value="Linkage Group LG13"/>
</dbReference>
<gene>
    <name evidence="1" type="ORF">L1987_40412</name>
</gene>
<evidence type="ECO:0000313" key="1">
    <source>
        <dbReference type="EMBL" id="KAI3786604.1"/>
    </source>
</evidence>
<proteinExistence type="predicted"/>
<sequence>MTPDSPREGEVANTSDSKSTESDNDDPYAARVPVDRRPQHVSFGSRRVKMYRGDVDYNSDKDLDQAVTKPKKQMFSRPKFVTKPSSVFVQEGVDLLNTIFSQATTTTTLVQDSVSTPSGTIITSNHVYS</sequence>
<accession>A0ACB9GT21</accession>
<protein>
    <submittedName>
        <fullName evidence="1">Uncharacterized protein</fullName>
    </submittedName>
</protein>
<name>A0ACB9GT21_9ASTR</name>
<dbReference type="EMBL" id="CM042030">
    <property type="protein sequence ID" value="KAI3786604.1"/>
    <property type="molecule type" value="Genomic_DNA"/>
</dbReference>
<evidence type="ECO:0000313" key="2">
    <source>
        <dbReference type="Proteomes" id="UP001056120"/>
    </source>
</evidence>
<organism evidence="1 2">
    <name type="scientific">Smallanthus sonchifolius</name>
    <dbReference type="NCBI Taxonomy" id="185202"/>
    <lineage>
        <taxon>Eukaryota</taxon>
        <taxon>Viridiplantae</taxon>
        <taxon>Streptophyta</taxon>
        <taxon>Embryophyta</taxon>
        <taxon>Tracheophyta</taxon>
        <taxon>Spermatophyta</taxon>
        <taxon>Magnoliopsida</taxon>
        <taxon>eudicotyledons</taxon>
        <taxon>Gunneridae</taxon>
        <taxon>Pentapetalae</taxon>
        <taxon>asterids</taxon>
        <taxon>campanulids</taxon>
        <taxon>Asterales</taxon>
        <taxon>Asteraceae</taxon>
        <taxon>Asteroideae</taxon>
        <taxon>Heliantheae alliance</taxon>
        <taxon>Millerieae</taxon>
        <taxon>Smallanthus</taxon>
    </lineage>
</organism>
<reference evidence="1 2" key="2">
    <citation type="journal article" date="2022" name="Mol. Ecol. Resour.">
        <title>The genomes of chicory, endive, great burdock and yacon provide insights into Asteraceae paleo-polyploidization history and plant inulin production.</title>
        <authorList>
            <person name="Fan W."/>
            <person name="Wang S."/>
            <person name="Wang H."/>
            <person name="Wang A."/>
            <person name="Jiang F."/>
            <person name="Liu H."/>
            <person name="Zhao H."/>
            <person name="Xu D."/>
            <person name="Zhang Y."/>
        </authorList>
    </citation>
    <scope>NUCLEOTIDE SEQUENCE [LARGE SCALE GENOMIC DNA]</scope>
    <source>
        <strain evidence="2">cv. Yunnan</strain>
        <tissue evidence="1">Leaves</tissue>
    </source>
</reference>